<name>A0A8S5PXL6_9CAUD</name>
<protein>
    <submittedName>
        <fullName evidence="1">Uncharacterized protein</fullName>
    </submittedName>
</protein>
<dbReference type="EMBL" id="BK015533">
    <property type="protein sequence ID" value="DAE11496.1"/>
    <property type="molecule type" value="Genomic_DNA"/>
</dbReference>
<accession>A0A8S5PXL6</accession>
<sequence length="1546" mass="177715">MINLSKLRFFKSNGLPLTIQTTPLLTFRVKTSEKGLGAGAEGSALINRDGLLSSLEMTSNGKNYILSTQAIEREDGYFEDSLGPVSELDFYYSGTFIKKIDIANFKVLYKKNTYNLGYKEKTYYCVAKIEIDEDSLDNLYLNPIYYPGVSITGNIDLEPVSTNLVSCESIFILEKTDEKEVKTNKFIHKRPSSNVKNQRIAFSLNNRLIRFVTSDYVQEALIWKNKQIFSLEYDEKKETEPIQFTVGFLGDIEGVYEEFIQVYLVDQITDEDGAIRDDYTNIGMIHVGAEAIDEDERYRTLFTNFGIPDPIKYPTLFKEINPKEEGINWPLVNQKSKELFLTYTEIFPYVGTYKALINAVKFLGYTDIIFKEWFKYVGQDNQNSKYMAYQSMDISLGETLSSKLQKINLQNAESETDAWNTWFDYKKLNKLSMCYQINKETGDNEVIKGVSKSGSSANEFIFEVPGTVNTYEYSNEEVLIKLFALKDWLERYIIGVNCKITDITGEGVYFERFKNPAYATQYYTADYIKNIPLNPIPAISSDDDFTMLDSSAVVKCTMREFTDLTVGDFEQVSFSQFLNNAYSAEPSAMGIDSTGERNIIPKGLIDPLDDTYILDKFDVNNELHIPIGAPFNAPLLANELQYSLDIKTSSGTIVNSIKRTMDGSLNPIWIRDNEIYVYHDDVPRCEFEKCPIIQIADGVFRKKYGNINQSVVYRVNSAFDTEAQAYRYMMYKDTSANNYYLIDDKKYSRTKLVSYDYITLVPRENASFKYEISPKYEVPLFYIKNYDVVIYNTETYGENGDRILDASSSCYLGDSEFILDIYNGTITCDEGENLEAYINFSDEHVDISSGNTEQEVVAEYNYYSQKFNPWVFNVDKFMNGHGKLILSMTSDITALKNSASNRIFNAQMVIDSSRDASLDYIRIKNSSNPGWDPAKDKDYQYVIADASAKKVYVKDNISANFEHLKNLRVGQYEKAKLDLTKECYTINQFIDVSVNHIGKYDMSVKGWDQFGNIYANKSEKECHVYADAPNIFVSTPYSRSNNDKEFYAFNKNGKLVDISTWENANGEKIYSEEYKSFLNNQEPRFLPNTRIYGIDSSGLDLFTYPTNSYVIDTPKKDDYLLLENLTERVVSIDFDYKINVVGDSYERERTGLKLYILDENVDANNVFVVDASINLYFYDPIKMSLHYENKEDEDSQGIAGKYTVTGFFKAVQDNDEANNNYIQCVESGTRSQFKELNDELVEKVNSGKIKCFASNVSEYLIDADSIENDYDNNESTFKLSNTMLKNNFVFKKGQVIKIIFGKDAELGNNNLEDYIASASYRIKNVDVVNVAPLDEFGEPSGYIYKQVYTVEGIINKELITTGWFTYSKGGYQETYNDKITVRATYANSLYNQYILEARENTIESKGYGTVRFKNDWLIADYIDSTYSFNICKFIPVDAYNDWLSETKLLYADLYEYDIPASLMQGNQYRVTSRYKEKKALKEYKSIWSLYTNTTQKMNRLRWQVINPFIYARATQKGEYKFKLEAVDIYGNLVINEGEAVIFAKSY</sequence>
<organism evidence="1">
    <name type="scientific">Myoviridae sp. ctgsk7</name>
    <dbReference type="NCBI Taxonomy" id="2825151"/>
    <lineage>
        <taxon>Viruses</taxon>
        <taxon>Duplodnaviria</taxon>
        <taxon>Heunggongvirae</taxon>
        <taxon>Uroviricota</taxon>
        <taxon>Caudoviricetes</taxon>
    </lineage>
</organism>
<reference evidence="1" key="1">
    <citation type="journal article" date="2021" name="Proc. Natl. Acad. Sci. U.S.A.">
        <title>A Catalog of Tens of Thousands of Viruses from Human Metagenomes Reveals Hidden Associations with Chronic Diseases.</title>
        <authorList>
            <person name="Tisza M.J."/>
            <person name="Buck C.B."/>
        </authorList>
    </citation>
    <scope>NUCLEOTIDE SEQUENCE</scope>
    <source>
        <strain evidence="1">Ctgsk7</strain>
    </source>
</reference>
<proteinExistence type="predicted"/>
<evidence type="ECO:0000313" key="1">
    <source>
        <dbReference type="EMBL" id="DAE11496.1"/>
    </source>
</evidence>